<protein>
    <submittedName>
        <fullName evidence="3">Glycosyl transferase family 1</fullName>
    </submittedName>
</protein>
<keyword evidence="4" id="KW-1185">Reference proteome</keyword>
<dbReference type="Pfam" id="PF00534">
    <property type="entry name" value="Glycos_transf_1"/>
    <property type="match status" value="1"/>
</dbReference>
<dbReference type="GO" id="GO:0016758">
    <property type="term" value="F:hexosyltransferase activity"/>
    <property type="evidence" value="ECO:0007669"/>
    <property type="project" value="TreeGrafter"/>
</dbReference>
<dbReference type="InterPro" id="IPR001296">
    <property type="entry name" value="Glyco_trans_1"/>
</dbReference>
<dbReference type="Gene3D" id="3.40.50.2000">
    <property type="entry name" value="Glycogen Phosphorylase B"/>
    <property type="match status" value="2"/>
</dbReference>
<evidence type="ECO:0000259" key="1">
    <source>
        <dbReference type="Pfam" id="PF00534"/>
    </source>
</evidence>
<dbReference type="InterPro" id="IPR050194">
    <property type="entry name" value="Glycosyltransferase_grp1"/>
</dbReference>
<feature type="domain" description="Glycosyltransferase subfamily 4-like N-terminal" evidence="2">
    <location>
        <begin position="20"/>
        <end position="187"/>
    </location>
</feature>
<dbReference type="KEGG" id="meti:DK427_15040"/>
<dbReference type="RefSeq" id="WP_109951972.1">
    <property type="nucleotide sequence ID" value="NZ_CP029551.1"/>
</dbReference>
<name>A0A2U8VUS5_9HYPH</name>
<dbReference type="OrthoDB" id="7847955at2"/>
<evidence type="ECO:0000313" key="3">
    <source>
        <dbReference type="EMBL" id="AWN36886.1"/>
    </source>
</evidence>
<dbReference type="Pfam" id="PF13439">
    <property type="entry name" value="Glyco_transf_4"/>
    <property type="match status" value="1"/>
</dbReference>
<accession>A0A2U8VUS5</accession>
<feature type="domain" description="Glycosyl transferase family 1" evidence="1">
    <location>
        <begin position="245"/>
        <end position="339"/>
    </location>
</feature>
<dbReference type="SUPFAM" id="SSF53756">
    <property type="entry name" value="UDP-Glycosyltransferase/glycogen phosphorylase"/>
    <property type="match status" value="1"/>
</dbReference>
<evidence type="ECO:0000259" key="2">
    <source>
        <dbReference type="Pfam" id="PF13439"/>
    </source>
</evidence>
<dbReference type="Proteomes" id="UP000246058">
    <property type="component" value="Chromosome"/>
</dbReference>
<dbReference type="InterPro" id="IPR028098">
    <property type="entry name" value="Glyco_trans_4-like_N"/>
</dbReference>
<proteinExistence type="predicted"/>
<dbReference type="EMBL" id="CP029551">
    <property type="protein sequence ID" value="AWN36886.1"/>
    <property type="molecule type" value="Genomic_DNA"/>
</dbReference>
<dbReference type="AlphaFoldDB" id="A0A2U8VUS5"/>
<dbReference type="PANTHER" id="PTHR45947">
    <property type="entry name" value="SULFOQUINOVOSYL TRANSFERASE SQD2"/>
    <property type="match status" value="1"/>
</dbReference>
<evidence type="ECO:0000313" key="4">
    <source>
        <dbReference type="Proteomes" id="UP000246058"/>
    </source>
</evidence>
<organism evidence="3 4">
    <name type="scientific">Methylobacterium radiodurans</name>
    <dbReference type="NCBI Taxonomy" id="2202828"/>
    <lineage>
        <taxon>Bacteria</taxon>
        <taxon>Pseudomonadati</taxon>
        <taxon>Pseudomonadota</taxon>
        <taxon>Alphaproteobacteria</taxon>
        <taxon>Hyphomicrobiales</taxon>
        <taxon>Methylobacteriaceae</taxon>
        <taxon>Methylobacterium</taxon>
    </lineage>
</organism>
<keyword evidence="3" id="KW-0808">Transferase</keyword>
<sequence length="395" mass="40431">MPVNARHARPHILMSADALGGVWPYSMDLAGALTQRGLAVTVAVLGPVPEPERAAAAAAATGARILPTGLPLDWTAGRPEEVRGAAAALARLARELGADLVHLHAPALALAGFPVPVVAVCHSCVATWWEACGAGPMPADLSWRAHLAAEGCRAADALLAPTEAFAAATARAYGLARAPRVVRNGRDRPDAVPQGGPAGHAFTAGRLWDGAKNAATLDRMAARLPCPVLAAGPVEGPNGERIDPAHLRLLGRLDEAGIDAQLAVRPVFVSLARYEPFGLAVLEAACASCALVLSDIPSFRELWDGAALFVEAEDDAAAAAAVADLMADPARRAALCEAACARAARYGVAAMADGVLAVFRDLLASADHDALPAPSAGEGRARMGVVRILERGGAA</sequence>
<gene>
    <name evidence="3" type="ORF">DK427_15040</name>
</gene>
<dbReference type="PANTHER" id="PTHR45947:SF3">
    <property type="entry name" value="SULFOQUINOVOSYL TRANSFERASE SQD2"/>
    <property type="match status" value="1"/>
</dbReference>
<reference evidence="3 4" key="1">
    <citation type="submission" date="2018-05" db="EMBL/GenBank/DDBJ databases">
        <title>Complete Genome Sequence of Methylobacterium sp. 17Sr1-43.</title>
        <authorList>
            <person name="Srinivasan S."/>
        </authorList>
    </citation>
    <scope>NUCLEOTIDE SEQUENCE [LARGE SCALE GENOMIC DNA]</scope>
    <source>
        <strain evidence="3 4">17Sr1-43</strain>
    </source>
</reference>